<feature type="signal peptide" evidence="1">
    <location>
        <begin position="1"/>
        <end position="22"/>
    </location>
</feature>
<comment type="caution">
    <text evidence="2">The sequence shown here is derived from an EMBL/GenBank/DDBJ whole genome shotgun (WGS) entry which is preliminary data.</text>
</comment>
<dbReference type="OrthoDB" id="10313680at2759"/>
<dbReference type="AlphaFoldDB" id="A0A9N8VSD0"/>
<proteinExistence type="predicted"/>
<keyword evidence="1" id="KW-0732">Signal</keyword>
<sequence>MKQQNVFTTFFLLFVLLTPLYARPAIRKVGDVAEAMFVNTDLRKVNGMVTFTEIVGKTVLMGKWNTGFCDDNWNNYKVQIIWKLDFLGFTYDMVLHDMTSHLKKASIIACGTEKWKYEVSGQFLSLWKRKTIVIKHLGLKTGEATIKEPVNDLTNKFYLVNSI</sequence>
<gene>
    <name evidence="2" type="ORF">PBRASI_LOCUS489</name>
</gene>
<evidence type="ECO:0000313" key="3">
    <source>
        <dbReference type="Proteomes" id="UP000789739"/>
    </source>
</evidence>
<keyword evidence="3" id="KW-1185">Reference proteome</keyword>
<dbReference type="Proteomes" id="UP000789739">
    <property type="component" value="Unassembled WGS sequence"/>
</dbReference>
<accession>A0A9N8VSD0</accession>
<protein>
    <submittedName>
        <fullName evidence="2">5092_t:CDS:1</fullName>
    </submittedName>
</protein>
<evidence type="ECO:0000256" key="1">
    <source>
        <dbReference type="SAM" id="SignalP"/>
    </source>
</evidence>
<feature type="chain" id="PRO_5040232246" evidence="1">
    <location>
        <begin position="23"/>
        <end position="163"/>
    </location>
</feature>
<evidence type="ECO:0000313" key="2">
    <source>
        <dbReference type="EMBL" id="CAG8459245.1"/>
    </source>
</evidence>
<reference evidence="2" key="1">
    <citation type="submission" date="2021-06" db="EMBL/GenBank/DDBJ databases">
        <authorList>
            <person name="Kallberg Y."/>
            <person name="Tangrot J."/>
            <person name="Rosling A."/>
        </authorList>
    </citation>
    <scope>NUCLEOTIDE SEQUENCE</scope>
    <source>
        <strain evidence="2">BR232B</strain>
    </source>
</reference>
<name>A0A9N8VSD0_9GLOM</name>
<dbReference type="EMBL" id="CAJVPI010000024">
    <property type="protein sequence ID" value="CAG8459245.1"/>
    <property type="molecule type" value="Genomic_DNA"/>
</dbReference>
<organism evidence="2 3">
    <name type="scientific">Paraglomus brasilianum</name>
    <dbReference type="NCBI Taxonomy" id="144538"/>
    <lineage>
        <taxon>Eukaryota</taxon>
        <taxon>Fungi</taxon>
        <taxon>Fungi incertae sedis</taxon>
        <taxon>Mucoromycota</taxon>
        <taxon>Glomeromycotina</taxon>
        <taxon>Glomeromycetes</taxon>
        <taxon>Paraglomerales</taxon>
        <taxon>Paraglomeraceae</taxon>
        <taxon>Paraglomus</taxon>
    </lineage>
</organism>